<accession>A0A5E7EAR3</accession>
<evidence type="ECO:0000259" key="1">
    <source>
        <dbReference type="Pfam" id="PF13946"/>
    </source>
</evidence>
<feature type="domain" description="DUF4214" evidence="1">
    <location>
        <begin position="803"/>
        <end position="847"/>
    </location>
</feature>
<dbReference type="AlphaFoldDB" id="A0A5E7EAR3"/>
<protein>
    <recommendedName>
        <fullName evidence="1">DUF4214 domain-containing protein</fullName>
    </recommendedName>
</protein>
<dbReference type="Proteomes" id="UP000379480">
    <property type="component" value="Unassembled WGS sequence"/>
</dbReference>
<dbReference type="InterPro" id="IPR025282">
    <property type="entry name" value="DUF4214"/>
</dbReference>
<reference evidence="2 3" key="1">
    <citation type="submission" date="2019-09" db="EMBL/GenBank/DDBJ databases">
        <authorList>
            <person name="Chandra G."/>
            <person name="Truman W A."/>
        </authorList>
    </citation>
    <scope>NUCLEOTIDE SEQUENCE [LARGE SCALE GENOMIC DNA]</scope>
    <source>
        <strain evidence="2">PS723</strain>
    </source>
</reference>
<evidence type="ECO:0000313" key="3">
    <source>
        <dbReference type="Proteomes" id="UP000379480"/>
    </source>
</evidence>
<dbReference type="EMBL" id="CABVHY010000024">
    <property type="protein sequence ID" value="VVO23970.1"/>
    <property type="molecule type" value="Genomic_DNA"/>
</dbReference>
<evidence type="ECO:0000313" key="2">
    <source>
        <dbReference type="EMBL" id="VVO23970.1"/>
    </source>
</evidence>
<proteinExistence type="predicted"/>
<dbReference type="RefSeq" id="WP_150805758.1">
    <property type="nucleotide sequence ID" value="NZ_CABVHY010000024.1"/>
</dbReference>
<feature type="domain" description="DUF4214" evidence="1">
    <location>
        <begin position="859"/>
        <end position="905"/>
    </location>
</feature>
<dbReference type="OrthoDB" id="9813456at2"/>
<dbReference type="InterPro" id="IPR010221">
    <property type="entry name" value="VCBS_dom"/>
</dbReference>
<name>A0A5E7EAR3_PSEFL</name>
<organism evidence="2 3">
    <name type="scientific">Pseudomonas fluorescens</name>
    <dbReference type="NCBI Taxonomy" id="294"/>
    <lineage>
        <taxon>Bacteria</taxon>
        <taxon>Pseudomonadati</taxon>
        <taxon>Pseudomonadota</taxon>
        <taxon>Gammaproteobacteria</taxon>
        <taxon>Pseudomonadales</taxon>
        <taxon>Pseudomonadaceae</taxon>
        <taxon>Pseudomonas</taxon>
    </lineage>
</organism>
<sequence length="917" mass="93909">MNSAPKFATLSTTTQVSVYSQPNLNGSDAIPGVGTENANLASIIQSVINKGGHYNLDTSIKSFADPDFATKLAASGFFFMTDMEAGNPSSLTFLPADAKAALENWVSKGGVIMMTGTSGSPDTVFLNSVFGWDLTSQSGSSWSLNMANASGTPFAGGPATLGNTDATDSIGRGTVSNFKAIYGKDDNAVVAVITHGAGSVIVLGFDYYGAGIAGTGFQTAAPQYLQDVTTGSSSTNAWVTDIIPRAMQYSTQLSSGYTLNQGSTGLQSTNKLAISDADRDIVTVTATALTIEQKDSSGVVVTSNSRQPTNSDMLAMISLSPTPALDGTQTQGSLTWSFNSGSETFKYLKAGEQLVLSYTLNADDGNGGSNQTILQLVINGSNDLPTIQGVPGSRQVITAGSTAALDNFTVRDVDTTDLTVSLTAVNGQIGGLNGWTHTGSVWSRIATADVLNADLAGATFVATKEGKASIKVSVADETNTAVNTLYELTVNKAPEASSAVSIDGVAVSTSGTGLPGGGLGQQINIPVVSDGRVEQTGAAGVADIPLAQNGNTTLLSAQLPIGFGLKAQGGANSTAGNSLASLIESIKAVSAGNNSHDQAHLTGNGLAFLTGLVGDAALMVQTLTPVTASGSAPTAPLVINGSADASQHTALVIDASSLPAGSALQLNHVDFASVVGAVKVIGNQSGQLLSGDAANQTFVLTGNSHSQVYAGGGNDTIEVHAAAASGGTAGQLNLIHGGTNADTLVFSGARSDYVIKQKDGHTLVTRVDDPSQQTRLINVETLQFGDGNVSVESRSELSVLAGLYQNILGRQADVSGFEYWGQQQSSGIQNLGQIALNMIASTENTAHGNVITNDIGNNVEVLYHAIFNRNAEAAGKAYWITQIQDHGMSLKDVASAFVAAIEMSANVQSAAQWDFIV</sequence>
<dbReference type="NCBIfam" id="TIGR01965">
    <property type="entry name" value="VCBS_repeat"/>
    <property type="match status" value="1"/>
</dbReference>
<gene>
    <name evidence="2" type="ORF">PS723_04441</name>
</gene>
<dbReference type="Pfam" id="PF13946">
    <property type="entry name" value="DUF4214"/>
    <property type="match status" value="2"/>
</dbReference>